<dbReference type="GeneID" id="108826646"/>
<evidence type="ECO:0000313" key="4">
    <source>
        <dbReference type="RefSeq" id="XP_018455531.1"/>
    </source>
</evidence>
<dbReference type="Gene3D" id="3.10.20.90">
    <property type="entry name" value="Phosphatidylinositol 3-kinase Catalytic Subunit, Chain A, domain 1"/>
    <property type="match status" value="1"/>
</dbReference>
<dbReference type="GO" id="GO:0043161">
    <property type="term" value="P:proteasome-mediated ubiquitin-dependent protein catabolic process"/>
    <property type="evidence" value="ECO:0007669"/>
    <property type="project" value="TreeGrafter"/>
</dbReference>
<dbReference type="InterPro" id="IPR029071">
    <property type="entry name" value="Ubiquitin-like_domsf"/>
</dbReference>
<sequence>MIVFVDTTHGSTFYIELNLNDKVLDIKNKIEKSQGIPVPKQKLYYKGEPLLIDDLDLNACNIVTNSRLLLALPYQEDNNQVLLQPTEQPLAPSTSVQDSLGQFQDWTATARSISRKMLDQPEQSLARSAMAARHDKNQDLLQSEPSSTSNTFGEDLPLPTELFSNIGSHWPASTTERSVDNSNVFGTEQSTIPSYTFGEDLPLPADFFSNIESHWPASTTEKSIDNSNVFGTEQSTIPSYTFGEVLFDEDPPLPADFFSNIGSHLPGSTTEMSTDFSNVFHTGQSTIPSNTFGDLLFAEDIFISKEQVFQTEQPPVPSNSTEQRTNAQTKEVINVPDSPVKPRRFRRPPQRLRVMVLPHSPDDEPVSKVPVSVMANENVEELRKKLEKLREGNELKLPEKGYFFIHKQNVLDDDRSFLWNHVAHGDTIEIFPGHVTKDGRKFGL</sequence>
<evidence type="ECO:0000313" key="3">
    <source>
        <dbReference type="Proteomes" id="UP000504610"/>
    </source>
</evidence>
<dbReference type="PROSITE" id="PS50053">
    <property type="entry name" value="UBIQUITIN_2"/>
    <property type="match status" value="1"/>
</dbReference>
<dbReference type="GO" id="GO:0005654">
    <property type="term" value="C:nucleoplasm"/>
    <property type="evidence" value="ECO:0007669"/>
    <property type="project" value="TreeGrafter"/>
</dbReference>
<gene>
    <name evidence="4" type="primary">LOC108826646</name>
</gene>
<feature type="domain" description="Ubiquitin-like" evidence="2">
    <location>
        <begin position="1"/>
        <end position="72"/>
    </location>
</feature>
<dbReference type="AlphaFoldDB" id="A0A6J0L7M4"/>
<protein>
    <submittedName>
        <fullName evidence="4">Ubiquitin domain-containing protein 7SL RNA2</fullName>
    </submittedName>
</protein>
<reference evidence="3" key="1">
    <citation type="journal article" date="2019" name="Database">
        <title>The radish genome database (RadishGD): an integrated information resource for radish genomics.</title>
        <authorList>
            <person name="Yu H.J."/>
            <person name="Baek S."/>
            <person name="Lee Y.J."/>
            <person name="Cho A."/>
            <person name="Mun J.H."/>
        </authorList>
    </citation>
    <scope>NUCLEOTIDE SEQUENCE [LARGE SCALE GENOMIC DNA]</scope>
    <source>
        <strain evidence="3">cv. WK10039</strain>
    </source>
</reference>
<dbReference type="Proteomes" id="UP000504610">
    <property type="component" value="Chromosome 9"/>
</dbReference>
<keyword evidence="3" id="KW-1185">Reference proteome</keyword>
<accession>A0A6J0L7M4</accession>
<organism evidence="3 4">
    <name type="scientific">Raphanus sativus</name>
    <name type="common">Radish</name>
    <name type="synonym">Raphanus raphanistrum var. sativus</name>
    <dbReference type="NCBI Taxonomy" id="3726"/>
    <lineage>
        <taxon>Eukaryota</taxon>
        <taxon>Viridiplantae</taxon>
        <taxon>Streptophyta</taxon>
        <taxon>Embryophyta</taxon>
        <taxon>Tracheophyta</taxon>
        <taxon>Spermatophyta</taxon>
        <taxon>Magnoliopsida</taxon>
        <taxon>eudicotyledons</taxon>
        <taxon>Gunneridae</taxon>
        <taxon>Pentapetalae</taxon>
        <taxon>rosids</taxon>
        <taxon>malvids</taxon>
        <taxon>Brassicales</taxon>
        <taxon>Brassicaceae</taxon>
        <taxon>Brassiceae</taxon>
        <taxon>Raphanus</taxon>
    </lineage>
</organism>
<dbReference type="Pfam" id="PF00240">
    <property type="entry name" value="ubiquitin"/>
    <property type="match status" value="1"/>
</dbReference>
<feature type="region of interest" description="Disordered" evidence="1">
    <location>
        <begin position="118"/>
        <end position="154"/>
    </location>
</feature>
<evidence type="ECO:0000259" key="2">
    <source>
        <dbReference type="PROSITE" id="PS50053"/>
    </source>
</evidence>
<proteinExistence type="predicted"/>
<dbReference type="OrthoDB" id="1092599at2759"/>
<dbReference type="GO" id="GO:0005829">
    <property type="term" value="C:cytosol"/>
    <property type="evidence" value="ECO:0007669"/>
    <property type="project" value="TreeGrafter"/>
</dbReference>
<dbReference type="KEGG" id="rsz:108826646"/>
<feature type="compositionally biased region" description="Polar residues" evidence="1">
    <location>
        <begin position="139"/>
        <end position="152"/>
    </location>
</feature>
<dbReference type="GO" id="GO:0070628">
    <property type="term" value="F:proteasome binding"/>
    <property type="evidence" value="ECO:0007669"/>
    <property type="project" value="TreeGrafter"/>
</dbReference>
<dbReference type="RefSeq" id="XP_018455531.1">
    <property type="nucleotide sequence ID" value="XM_018600029.2"/>
</dbReference>
<dbReference type="GO" id="GO:0031593">
    <property type="term" value="F:polyubiquitin modification-dependent protein binding"/>
    <property type="evidence" value="ECO:0007669"/>
    <property type="project" value="TreeGrafter"/>
</dbReference>
<dbReference type="PANTHER" id="PTHR10621:SF44">
    <property type="entry name" value="UBIQUITIN-LIKE DOMAIN-CONTAINING PROTEIN"/>
    <property type="match status" value="1"/>
</dbReference>
<dbReference type="InterPro" id="IPR000626">
    <property type="entry name" value="Ubiquitin-like_dom"/>
</dbReference>
<reference evidence="4" key="2">
    <citation type="submission" date="2025-08" db="UniProtKB">
        <authorList>
            <consortium name="RefSeq"/>
        </authorList>
    </citation>
    <scope>IDENTIFICATION</scope>
    <source>
        <tissue evidence="4">Leaf</tissue>
    </source>
</reference>
<dbReference type="SUPFAM" id="SSF54236">
    <property type="entry name" value="Ubiquitin-like"/>
    <property type="match status" value="2"/>
</dbReference>
<dbReference type="GO" id="GO:0043130">
    <property type="term" value="F:ubiquitin binding"/>
    <property type="evidence" value="ECO:0007669"/>
    <property type="project" value="TreeGrafter"/>
</dbReference>
<dbReference type="SMART" id="SM00213">
    <property type="entry name" value="UBQ"/>
    <property type="match status" value="1"/>
</dbReference>
<dbReference type="CDD" id="cd17039">
    <property type="entry name" value="Ubl_ubiquitin_like"/>
    <property type="match status" value="1"/>
</dbReference>
<evidence type="ECO:0000256" key="1">
    <source>
        <dbReference type="SAM" id="MobiDB-lite"/>
    </source>
</evidence>
<dbReference type="PANTHER" id="PTHR10621">
    <property type="entry name" value="UV EXCISION REPAIR PROTEIN RAD23"/>
    <property type="match status" value="1"/>
</dbReference>
<name>A0A6J0L7M4_RAPSA</name>